<protein>
    <submittedName>
        <fullName evidence="2">Methyltransferase, FkbM family</fullName>
    </submittedName>
</protein>
<evidence type="ECO:0000259" key="1">
    <source>
        <dbReference type="Pfam" id="PF05050"/>
    </source>
</evidence>
<organism evidence="2 5">
    <name type="scientific">Pseudomonas delhiensis</name>
    <dbReference type="NCBI Taxonomy" id="366289"/>
    <lineage>
        <taxon>Bacteria</taxon>
        <taxon>Pseudomonadati</taxon>
        <taxon>Pseudomonadota</taxon>
        <taxon>Gammaproteobacteria</taxon>
        <taxon>Pseudomonadales</taxon>
        <taxon>Pseudomonadaceae</taxon>
        <taxon>Pseudomonas</taxon>
    </lineage>
</organism>
<dbReference type="PANTHER" id="PTHR34203:SF15">
    <property type="entry name" value="SLL1173 PROTEIN"/>
    <property type="match status" value="1"/>
</dbReference>
<feature type="domain" description="Methyltransferase FkbM" evidence="1">
    <location>
        <begin position="51"/>
        <end position="211"/>
    </location>
</feature>
<proteinExistence type="predicted"/>
<keyword evidence="2" id="KW-0808">Transferase</keyword>
<reference evidence="3 4" key="2">
    <citation type="submission" date="2017-06" db="EMBL/GenBank/DDBJ databases">
        <authorList>
            <person name="Varghese N."/>
            <person name="Submissions S."/>
        </authorList>
    </citation>
    <scope>NUCLEOTIDE SEQUENCE [LARGE SCALE GENOMIC DNA]</scope>
    <source>
        <strain evidence="3 4">RLD-1</strain>
    </source>
</reference>
<dbReference type="Pfam" id="PF05050">
    <property type="entry name" value="Methyltransf_21"/>
    <property type="match status" value="1"/>
</dbReference>
<evidence type="ECO:0000313" key="4">
    <source>
        <dbReference type="Proteomes" id="UP000198309"/>
    </source>
</evidence>
<dbReference type="RefSeq" id="WP_089394117.1">
    <property type="nucleotide sequence ID" value="NZ_FNEC01000037.1"/>
</dbReference>
<name>A0A239MZT7_9PSED</name>
<gene>
    <name evidence="2" type="ORF">SAMN05216189_103744</name>
    <name evidence="3" type="ORF">SAMN06295949_13338</name>
</gene>
<dbReference type="InterPro" id="IPR029063">
    <property type="entry name" value="SAM-dependent_MTases_sf"/>
</dbReference>
<dbReference type="InterPro" id="IPR052514">
    <property type="entry name" value="SAM-dependent_MTase"/>
</dbReference>
<dbReference type="EMBL" id="FZPC01000033">
    <property type="protein sequence ID" value="SNT47743.1"/>
    <property type="molecule type" value="Genomic_DNA"/>
</dbReference>
<keyword evidence="2" id="KW-0489">Methyltransferase</keyword>
<keyword evidence="4" id="KW-1185">Reference proteome</keyword>
<dbReference type="GO" id="GO:0008168">
    <property type="term" value="F:methyltransferase activity"/>
    <property type="evidence" value="ECO:0007669"/>
    <property type="project" value="UniProtKB-KW"/>
</dbReference>
<dbReference type="PANTHER" id="PTHR34203">
    <property type="entry name" value="METHYLTRANSFERASE, FKBM FAMILY PROTEIN"/>
    <property type="match status" value="1"/>
</dbReference>
<dbReference type="Proteomes" id="UP000198309">
    <property type="component" value="Unassembled WGS sequence"/>
</dbReference>
<dbReference type="SUPFAM" id="SSF53335">
    <property type="entry name" value="S-adenosyl-L-methionine-dependent methyltransferases"/>
    <property type="match status" value="1"/>
</dbReference>
<evidence type="ECO:0000313" key="5">
    <source>
        <dbReference type="Proteomes" id="UP000199693"/>
    </source>
</evidence>
<reference evidence="2 5" key="1">
    <citation type="submission" date="2016-10" db="EMBL/GenBank/DDBJ databases">
        <authorList>
            <person name="de Groot N.N."/>
        </authorList>
    </citation>
    <scope>NUCLEOTIDE SEQUENCE [LARGE SCALE GENOMIC DNA]</scope>
    <source>
        <strain evidence="2 5">CCM 7361</strain>
    </source>
</reference>
<dbReference type="EMBL" id="FNEC01000037">
    <property type="protein sequence ID" value="SDK41101.1"/>
    <property type="molecule type" value="Genomic_DNA"/>
</dbReference>
<accession>A0A239MZT7</accession>
<dbReference type="GO" id="GO:0032259">
    <property type="term" value="P:methylation"/>
    <property type="evidence" value="ECO:0007669"/>
    <property type="project" value="UniProtKB-KW"/>
</dbReference>
<evidence type="ECO:0000313" key="2">
    <source>
        <dbReference type="EMBL" id="SDK41101.1"/>
    </source>
</evidence>
<dbReference type="InterPro" id="IPR006342">
    <property type="entry name" value="FkbM_mtfrase"/>
</dbReference>
<sequence length="253" mass="28666">MIIDPIFRMSKPNKYDQVSSTLEHSGWKSFERPMPEFFNRASQLATGAIIDVGANTGFYSLLSASVSESKIYAFEPDPEIIPILLENISINDFSSKIDVSTTALSSRHGTSMLYIPDQSHGCVETSSSLNKEFKESHSDCKPVAVETIDRIFSPALRKKEKISLIKIDVEGHEAEVLRGAEKTIRRCRPVIFIEILPAADNDYLNEFIKRFKYKDIVMNEQGAILQESVKFHKDGWNHIFCPEENVNNFLQEA</sequence>
<dbReference type="Gene3D" id="3.40.50.150">
    <property type="entry name" value="Vaccinia Virus protein VP39"/>
    <property type="match status" value="1"/>
</dbReference>
<evidence type="ECO:0000313" key="3">
    <source>
        <dbReference type="EMBL" id="SNT47743.1"/>
    </source>
</evidence>
<dbReference type="AlphaFoldDB" id="A0A239MZT7"/>
<dbReference type="Proteomes" id="UP000199693">
    <property type="component" value="Unassembled WGS sequence"/>
</dbReference>
<dbReference type="NCBIfam" id="TIGR01444">
    <property type="entry name" value="fkbM_fam"/>
    <property type="match status" value="1"/>
</dbReference>